<reference evidence="1" key="1">
    <citation type="journal article" date="2019" name="bioRxiv">
        <title>The Genome of the Zebra Mussel, Dreissena polymorpha: A Resource for Invasive Species Research.</title>
        <authorList>
            <person name="McCartney M.A."/>
            <person name="Auch B."/>
            <person name="Kono T."/>
            <person name="Mallez S."/>
            <person name="Zhang Y."/>
            <person name="Obille A."/>
            <person name="Becker A."/>
            <person name="Abrahante J.E."/>
            <person name="Garbe J."/>
            <person name="Badalamenti J.P."/>
            <person name="Herman A."/>
            <person name="Mangelson H."/>
            <person name="Liachko I."/>
            <person name="Sullivan S."/>
            <person name="Sone E.D."/>
            <person name="Koren S."/>
            <person name="Silverstein K.A.T."/>
            <person name="Beckman K.B."/>
            <person name="Gohl D.M."/>
        </authorList>
    </citation>
    <scope>NUCLEOTIDE SEQUENCE</scope>
    <source>
        <strain evidence="1">Duluth1</strain>
        <tissue evidence="1">Whole animal</tissue>
    </source>
</reference>
<dbReference type="AlphaFoldDB" id="A0A9D4HW63"/>
<name>A0A9D4HW63_DREPO</name>
<proteinExistence type="predicted"/>
<reference evidence="1" key="2">
    <citation type="submission" date="2020-11" db="EMBL/GenBank/DDBJ databases">
        <authorList>
            <person name="McCartney M.A."/>
            <person name="Auch B."/>
            <person name="Kono T."/>
            <person name="Mallez S."/>
            <person name="Becker A."/>
            <person name="Gohl D.M."/>
            <person name="Silverstein K.A.T."/>
            <person name="Koren S."/>
            <person name="Bechman K.B."/>
            <person name="Herman A."/>
            <person name="Abrahante J.E."/>
            <person name="Garbe J."/>
        </authorList>
    </citation>
    <scope>NUCLEOTIDE SEQUENCE</scope>
    <source>
        <strain evidence="1">Duluth1</strain>
        <tissue evidence="1">Whole animal</tissue>
    </source>
</reference>
<evidence type="ECO:0000313" key="2">
    <source>
        <dbReference type="Proteomes" id="UP000828390"/>
    </source>
</evidence>
<organism evidence="1 2">
    <name type="scientific">Dreissena polymorpha</name>
    <name type="common">Zebra mussel</name>
    <name type="synonym">Mytilus polymorpha</name>
    <dbReference type="NCBI Taxonomy" id="45954"/>
    <lineage>
        <taxon>Eukaryota</taxon>
        <taxon>Metazoa</taxon>
        <taxon>Spiralia</taxon>
        <taxon>Lophotrochozoa</taxon>
        <taxon>Mollusca</taxon>
        <taxon>Bivalvia</taxon>
        <taxon>Autobranchia</taxon>
        <taxon>Heteroconchia</taxon>
        <taxon>Euheterodonta</taxon>
        <taxon>Imparidentia</taxon>
        <taxon>Neoheterodontei</taxon>
        <taxon>Myida</taxon>
        <taxon>Dreissenoidea</taxon>
        <taxon>Dreissenidae</taxon>
        <taxon>Dreissena</taxon>
    </lineage>
</organism>
<dbReference type="Proteomes" id="UP000828390">
    <property type="component" value="Unassembled WGS sequence"/>
</dbReference>
<keyword evidence="2" id="KW-1185">Reference proteome</keyword>
<accession>A0A9D4HW63</accession>
<sequence length="57" mass="6422">MITLHPGLCRKCQTMDRGTTLAVKPEVTALLNPVTTRKTTRGSYVFVRGMSMDFYLN</sequence>
<evidence type="ECO:0000313" key="1">
    <source>
        <dbReference type="EMBL" id="KAH3733301.1"/>
    </source>
</evidence>
<gene>
    <name evidence="1" type="ORF">DPMN_039727</name>
</gene>
<dbReference type="EMBL" id="JAIWYP010000011">
    <property type="protein sequence ID" value="KAH3733301.1"/>
    <property type="molecule type" value="Genomic_DNA"/>
</dbReference>
<protein>
    <submittedName>
        <fullName evidence="1">Uncharacterized protein</fullName>
    </submittedName>
</protein>
<comment type="caution">
    <text evidence="1">The sequence shown here is derived from an EMBL/GenBank/DDBJ whole genome shotgun (WGS) entry which is preliminary data.</text>
</comment>